<evidence type="ECO:0000313" key="13">
    <source>
        <dbReference type="EMBL" id="KGA18082.1"/>
    </source>
</evidence>
<comment type="similarity">
    <text evidence="3">Belongs to the class-V pyridoxal-phosphate-dependent aminotransferase family. SerC subfamily.</text>
</comment>
<evidence type="ECO:0000256" key="11">
    <source>
        <dbReference type="ARBA" id="ARBA00023299"/>
    </source>
</evidence>
<proteinExistence type="inferred from homology"/>
<dbReference type="EMBL" id="JNSL01000049">
    <property type="protein sequence ID" value="KGA18082.1"/>
    <property type="molecule type" value="Genomic_DNA"/>
</dbReference>
<keyword evidence="6 13" id="KW-0032">Aminotransferase</keyword>
<evidence type="ECO:0000256" key="7">
    <source>
        <dbReference type="ARBA" id="ARBA00022605"/>
    </source>
</evidence>
<keyword evidence="9" id="KW-0663">Pyridoxal phosphate</keyword>
<protein>
    <recommendedName>
        <fullName evidence="4">phosphoserine transaminase</fullName>
        <ecNumber evidence="4">2.6.1.52</ecNumber>
    </recommendedName>
</protein>
<dbReference type="InterPro" id="IPR006272">
    <property type="entry name" value="Pser_aminoTfrase_mycobac"/>
</dbReference>
<dbReference type="GO" id="GO:0008453">
    <property type="term" value="F:alanine-glyoxylate transaminase activity"/>
    <property type="evidence" value="ECO:0007669"/>
    <property type="project" value="TreeGrafter"/>
</dbReference>
<gene>
    <name evidence="13" type="ORF">GM51_9100</name>
</gene>
<feature type="domain" description="Aminotransferase class V" evidence="12">
    <location>
        <begin position="143"/>
        <end position="332"/>
    </location>
</feature>
<evidence type="ECO:0000256" key="3">
    <source>
        <dbReference type="ARBA" id="ARBA00006904"/>
    </source>
</evidence>
<evidence type="ECO:0000256" key="4">
    <source>
        <dbReference type="ARBA" id="ARBA00013030"/>
    </source>
</evidence>
<dbReference type="GO" id="GO:0019265">
    <property type="term" value="P:glycine biosynthetic process, by transamination of glyoxylate"/>
    <property type="evidence" value="ECO:0007669"/>
    <property type="project" value="TreeGrafter"/>
</dbReference>
<dbReference type="GO" id="GO:0004648">
    <property type="term" value="F:O-phospho-L-serine:2-oxoglutarate aminotransferase activity"/>
    <property type="evidence" value="ECO:0007669"/>
    <property type="project" value="UniProtKB-EC"/>
</dbReference>
<keyword evidence="8 13" id="KW-0808">Transferase</keyword>
<dbReference type="InterPro" id="IPR015424">
    <property type="entry name" value="PyrdxlP-dep_Trfase"/>
</dbReference>
<dbReference type="SUPFAM" id="SSF53383">
    <property type="entry name" value="PLP-dependent transferases"/>
    <property type="match status" value="1"/>
</dbReference>
<dbReference type="PIRSF" id="PIRSF000525">
    <property type="entry name" value="SerC"/>
    <property type="match status" value="1"/>
</dbReference>
<dbReference type="EC" id="2.6.1.52" evidence="4"/>
<dbReference type="GO" id="GO:0008615">
    <property type="term" value="P:pyridoxine biosynthetic process"/>
    <property type="evidence" value="ECO:0007669"/>
    <property type="project" value="UniProtKB-KW"/>
</dbReference>
<keyword evidence="7" id="KW-0028">Amino-acid biosynthesis</keyword>
<dbReference type="GO" id="GO:0004760">
    <property type="term" value="F:L-serine-pyruvate transaminase activity"/>
    <property type="evidence" value="ECO:0007669"/>
    <property type="project" value="TreeGrafter"/>
</dbReference>
<keyword evidence="5" id="KW-0963">Cytoplasm</keyword>
<evidence type="ECO:0000256" key="6">
    <source>
        <dbReference type="ARBA" id="ARBA00022576"/>
    </source>
</evidence>
<dbReference type="Pfam" id="PF00266">
    <property type="entry name" value="Aminotran_5"/>
    <property type="match status" value="1"/>
</dbReference>
<evidence type="ECO:0000259" key="12">
    <source>
        <dbReference type="Pfam" id="PF00266"/>
    </source>
</evidence>
<comment type="caution">
    <text evidence="13">The sequence shown here is derived from an EMBL/GenBank/DDBJ whole genome shotgun (WGS) entry which is preliminary data.</text>
</comment>
<organism evidence="13">
    <name type="scientific">freshwater metagenome</name>
    <dbReference type="NCBI Taxonomy" id="449393"/>
    <lineage>
        <taxon>unclassified sequences</taxon>
        <taxon>metagenomes</taxon>
        <taxon>ecological metagenomes</taxon>
    </lineage>
</organism>
<comment type="cofactor">
    <cofactor evidence="1">
        <name>pyridoxal 5'-phosphate</name>
        <dbReference type="ChEBI" id="CHEBI:597326"/>
    </cofactor>
</comment>
<reference evidence="13" key="1">
    <citation type="submission" date="2014-06" db="EMBL/GenBank/DDBJ databases">
        <title>Key roles for freshwater Actinobacteria revealed by deep metagenomic sequencing.</title>
        <authorList>
            <person name="Ghai R."/>
            <person name="Mizuno C.M."/>
            <person name="Picazo A."/>
            <person name="Camacho A."/>
            <person name="Rodriguez-Valera F."/>
        </authorList>
    </citation>
    <scope>NUCLEOTIDE SEQUENCE</scope>
</reference>
<dbReference type="InterPro" id="IPR022278">
    <property type="entry name" value="Pser_aminoTfrase"/>
</dbReference>
<dbReference type="UniPathway" id="UPA00135">
    <property type="reaction ID" value="UER00197"/>
</dbReference>
<dbReference type="InterPro" id="IPR000192">
    <property type="entry name" value="Aminotrans_V_dom"/>
</dbReference>
<accession>A0A094Q3X9</accession>
<evidence type="ECO:0000256" key="5">
    <source>
        <dbReference type="ARBA" id="ARBA00022490"/>
    </source>
</evidence>
<name>A0A094Q3X9_9ZZZZ</name>
<dbReference type="InterPro" id="IPR015421">
    <property type="entry name" value="PyrdxlP-dep_Trfase_major"/>
</dbReference>
<sequence>MSDKNQLDFKIPQQLLPLDGRFGCGPSKVRPEQLQAVMSRMTSVMGTSHRQAPVKNIVGSVRDGLSSLFSLPDGWEIVMGNGGSTVFWDVATFGLIRERSHHLVFGEFSSKFAEASAAAPHLADPVVVTSDTGTHPAPSSDATCDVYAYPHNETSTGVAMTPVRPSKDGLVVVDATSAAGGLMWDPANVDVYYFAPQKCFASDGGLWLAACSPAAIERIREIKATKRWMPASLDLSIALDNSVANQTYNTPALATLIMLDEQVKWLNSNGGLSWAAARTAESARKIYSWAEAREFASPFVANPAQRSDVVATIDIDGVDANTISAILRANGVVDTDSYRKLGRNQLRVGMFPAIDPSDVAALTACIDVVVDHLRS</sequence>
<comment type="pathway">
    <text evidence="2">Amino-acid biosynthesis; L-serine biosynthesis; L-serine from 3-phospho-D-glycerate: step 2/3.</text>
</comment>
<evidence type="ECO:0000256" key="10">
    <source>
        <dbReference type="ARBA" id="ARBA00023096"/>
    </source>
</evidence>
<evidence type="ECO:0000256" key="9">
    <source>
        <dbReference type="ARBA" id="ARBA00022898"/>
    </source>
</evidence>
<dbReference type="Gene3D" id="3.90.1150.10">
    <property type="entry name" value="Aspartate Aminotransferase, domain 1"/>
    <property type="match status" value="1"/>
</dbReference>
<keyword evidence="10" id="KW-0664">Pyridoxine biosynthesis</keyword>
<dbReference type="GO" id="GO:0005777">
    <property type="term" value="C:peroxisome"/>
    <property type="evidence" value="ECO:0007669"/>
    <property type="project" value="TreeGrafter"/>
</dbReference>
<dbReference type="GO" id="GO:0006564">
    <property type="term" value="P:L-serine biosynthetic process"/>
    <property type="evidence" value="ECO:0007669"/>
    <property type="project" value="UniProtKB-KW"/>
</dbReference>
<dbReference type="AlphaFoldDB" id="A0A094Q3X9"/>
<dbReference type="PANTHER" id="PTHR21152">
    <property type="entry name" value="AMINOTRANSFERASE CLASS V"/>
    <property type="match status" value="1"/>
</dbReference>
<evidence type="ECO:0000256" key="8">
    <source>
        <dbReference type="ARBA" id="ARBA00022679"/>
    </source>
</evidence>
<dbReference type="PANTHER" id="PTHR21152:SF40">
    <property type="entry name" value="ALANINE--GLYOXYLATE AMINOTRANSFERASE"/>
    <property type="match status" value="1"/>
</dbReference>
<dbReference type="InterPro" id="IPR015422">
    <property type="entry name" value="PyrdxlP-dep_Trfase_small"/>
</dbReference>
<evidence type="ECO:0000256" key="2">
    <source>
        <dbReference type="ARBA" id="ARBA00005099"/>
    </source>
</evidence>
<evidence type="ECO:0000256" key="1">
    <source>
        <dbReference type="ARBA" id="ARBA00001933"/>
    </source>
</evidence>
<dbReference type="Gene3D" id="3.40.640.10">
    <property type="entry name" value="Type I PLP-dependent aspartate aminotransferase-like (Major domain)"/>
    <property type="match status" value="1"/>
</dbReference>
<dbReference type="NCBIfam" id="TIGR01366">
    <property type="entry name" value="serC_3"/>
    <property type="match status" value="1"/>
</dbReference>
<keyword evidence="11" id="KW-0718">Serine biosynthesis</keyword>